<dbReference type="AlphaFoldDB" id="A0A0V1D5T5"/>
<evidence type="ECO:0000256" key="1">
    <source>
        <dbReference type="SAM" id="MobiDB-lite"/>
    </source>
</evidence>
<evidence type="ECO:0000313" key="3">
    <source>
        <dbReference type="Proteomes" id="UP000054653"/>
    </source>
</evidence>
<feature type="region of interest" description="Disordered" evidence="1">
    <location>
        <begin position="1"/>
        <end position="30"/>
    </location>
</feature>
<organism evidence="2 3">
    <name type="scientific">Trichinella britovi</name>
    <name type="common">Parasitic roundworm</name>
    <dbReference type="NCBI Taxonomy" id="45882"/>
    <lineage>
        <taxon>Eukaryota</taxon>
        <taxon>Metazoa</taxon>
        <taxon>Ecdysozoa</taxon>
        <taxon>Nematoda</taxon>
        <taxon>Enoplea</taxon>
        <taxon>Dorylaimia</taxon>
        <taxon>Trichinellida</taxon>
        <taxon>Trichinellidae</taxon>
        <taxon>Trichinella</taxon>
    </lineage>
</organism>
<gene>
    <name evidence="2" type="ORF">T03_11693</name>
</gene>
<name>A0A0V1D5T5_TRIBR</name>
<feature type="compositionally biased region" description="Basic and acidic residues" evidence="1">
    <location>
        <begin position="1"/>
        <end position="11"/>
    </location>
</feature>
<sequence length="143" mass="15599">MKIDRIRRKENPLGCATPQQSTQGLKQPPLLPAGRTAVGSCLSSFRESLLTSIWSSLALDNRCATAVSGEIFFRLHDLTNQPLSFGYSPVKRATRSRSDTPALRLTSATSWAYCSMVWLSRRGTARSATLLTPPGRMCPAIAS</sequence>
<evidence type="ECO:0000313" key="2">
    <source>
        <dbReference type="EMBL" id="KRY56826.1"/>
    </source>
</evidence>
<dbReference type="Proteomes" id="UP000054653">
    <property type="component" value="Unassembled WGS sequence"/>
</dbReference>
<dbReference type="EMBL" id="JYDI01000039">
    <property type="protein sequence ID" value="KRY56826.1"/>
    <property type="molecule type" value="Genomic_DNA"/>
</dbReference>
<reference evidence="2 3" key="1">
    <citation type="submission" date="2015-01" db="EMBL/GenBank/DDBJ databases">
        <title>Evolution of Trichinella species and genotypes.</title>
        <authorList>
            <person name="Korhonen P.K."/>
            <person name="Edoardo P."/>
            <person name="Giuseppe L.R."/>
            <person name="Gasser R.B."/>
        </authorList>
    </citation>
    <scope>NUCLEOTIDE SEQUENCE [LARGE SCALE GENOMIC DNA]</scope>
    <source>
        <strain evidence="2">ISS120</strain>
    </source>
</reference>
<accession>A0A0V1D5T5</accession>
<keyword evidence="3" id="KW-1185">Reference proteome</keyword>
<comment type="caution">
    <text evidence="2">The sequence shown here is derived from an EMBL/GenBank/DDBJ whole genome shotgun (WGS) entry which is preliminary data.</text>
</comment>
<proteinExistence type="predicted"/>
<protein>
    <submittedName>
        <fullName evidence="2">Uncharacterized protein</fullName>
    </submittedName>
</protein>